<protein>
    <submittedName>
        <fullName evidence="1">Uncharacterized protein</fullName>
    </submittedName>
</protein>
<proteinExistence type="predicted"/>
<sequence length="134" mass="14366">MQFALGIAAESPECSVAQRGLAADSPAGGNVHILMSDGVNIFCFSRDCFVPRNDVFFISSSTQSFLFTPSPTHSFTHYNEIAFIISNCVIISMRPRSSSTSTAMFSLLIMPDILSIEVFKSTNGNGAVVIVCTG</sequence>
<dbReference type="Proteomes" id="UP001258315">
    <property type="component" value="Unassembled WGS sequence"/>
</dbReference>
<evidence type="ECO:0000313" key="1">
    <source>
        <dbReference type="EMBL" id="MDT3402397.1"/>
    </source>
</evidence>
<organism evidence="1 2">
    <name type="scientific">Mucilaginibacter terrae</name>
    <dbReference type="NCBI Taxonomy" id="1955052"/>
    <lineage>
        <taxon>Bacteria</taxon>
        <taxon>Pseudomonadati</taxon>
        <taxon>Bacteroidota</taxon>
        <taxon>Sphingobacteriia</taxon>
        <taxon>Sphingobacteriales</taxon>
        <taxon>Sphingobacteriaceae</taxon>
        <taxon>Mucilaginibacter</taxon>
    </lineage>
</organism>
<reference evidence="2" key="1">
    <citation type="submission" date="2023-07" db="EMBL/GenBank/DDBJ databases">
        <title>Functional and genomic diversity of the sorghum phyllosphere microbiome.</title>
        <authorList>
            <person name="Shade A."/>
        </authorList>
    </citation>
    <scope>NUCLEOTIDE SEQUENCE [LARGE SCALE GENOMIC DNA]</scope>
    <source>
        <strain evidence="2">SORGH_AS_0422</strain>
    </source>
</reference>
<comment type="caution">
    <text evidence="1">The sequence shown here is derived from an EMBL/GenBank/DDBJ whole genome shotgun (WGS) entry which is preliminary data.</text>
</comment>
<evidence type="ECO:0000313" key="2">
    <source>
        <dbReference type="Proteomes" id="UP001258315"/>
    </source>
</evidence>
<accession>A0ABU3GTV1</accession>
<keyword evidence="2" id="KW-1185">Reference proteome</keyword>
<gene>
    <name evidence="1" type="ORF">QE417_001469</name>
</gene>
<name>A0ABU3GTV1_9SPHI</name>
<dbReference type="EMBL" id="JAVLVU010000001">
    <property type="protein sequence ID" value="MDT3402397.1"/>
    <property type="molecule type" value="Genomic_DNA"/>
</dbReference>